<dbReference type="InterPro" id="IPR012131">
    <property type="entry name" value="Hstdl_DH"/>
</dbReference>
<dbReference type="GO" id="GO:0000105">
    <property type="term" value="P:L-histidine biosynthetic process"/>
    <property type="evidence" value="ECO:0007669"/>
    <property type="project" value="UniProtKB-UniRule"/>
</dbReference>
<dbReference type="KEGG" id="ftj:FTUN_8327"/>
<evidence type="ECO:0000256" key="1">
    <source>
        <dbReference type="ARBA" id="ARBA00010178"/>
    </source>
</evidence>
<dbReference type="InterPro" id="IPR016161">
    <property type="entry name" value="Ald_DH/histidinol_DH"/>
</dbReference>
<feature type="binding site" evidence="5 9">
    <location>
        <position position="285"/>
    </location>
    <ligand>
        <name>substrate</name>
    </ligand>
</feature>
<feature type="region of interest" description="Disordered" evidence="12">
    <location>
        <begin position="447"/>
        <end position="476"/>
    </location>
</feature>
<dbReference type="EC" id="1.1.1.23" evidence="5"/>
<keyword evidence="4 5" id="KW-0560">Oxidoreductase</keyword>
<keyword evidence="2 5" id="KW-0479">Metal-binding</keyword>
<dbReference type="CDD" id="cd06572">
    <property type="entry name" value="Histidinol_dh"/>
    <property type="match status" value="1"/>
</dbReference>
<dbReference type="NCBIfam" id="TIGR00069">
    <property type="entry name" value="hisD"/>
    <property type="match status" value="1"/>
</dbReference>
<comment type="function">
    <text evidence="5">Catalyzes the sequential NAD-dependent oxidations of L-histidinol to L-histidinaldehyde and then to L-histidine.</text>
</comment>
<dbReference type="InterPro" id="IPR022695">
    <property type="entry name" value="Histidinol_DH_monofunct"/>
</dbReference>
<feature type="binding site" evidence="5 8">
    <location>
        <position position="152"/>
    </location>
    <ligand>
        <name>NAD(+)</name>
        <dbReference type="ChEBI" id="CHEBI:57540"/>
    </ligand>
</feature>
<sequence>MPVLKLRRIDLTASNAAAQIIKLRDQFRTDSEVVSAASKKKTQAVFGEALPPVRAVERICTDVRDKGLSAVLHYTELFDGVKLKADQIRVKPAELAEAHAKVGDDFLEVIRQIRYNVLQFQSGLLHCDAEMRVSGKHELQVRYRPLKRVGVYCPGGAAAYPSTLLMTVCPAQAAGCEQIVVCMPPNDKGAYNREMLATCHELGITEVYRFGGAQAIAAMAYGVEGMKPVDIIVGPGNQYVALAKKYVFGQVAIDCIAGPSEIVVLADDSAHPDYVALDLIAQAEHSPGVAVLVTWYEPLINEVQVALEKRLAKLSRADLARDSLERYGALVLAPTKAAAIDCVNAIAPEHLHIQTRDPDALVDDIDNAGAVFLGPFTPVAVGDYAAGPSHVLPTGGTSRFASGLNVNDFRKRTSILRFTRQGLKDISEDVVYLANKEGLTGHAASVELRANDNGPAARPKPKPDKVPAAAAPIAKK</sequence>
<dbReference type="Proteomes" id="UP000503447">
    <property type="component" value="Chromosome"/>
</dbReference>
<feature type="binding site" evidence="5 9">
    <location>
        <position position="260"/>
    </location>
    <ligand>
        <name>substrate</name>
    </ligand>
</feature>
<evidence type="ECO:0000256" key="12">
    <source>
        <dbReference type="SAM" id="MobiDB-lite"/>
    </source>
</evidence>
<reference evidence="14" key="1">
    <citation type="submission" date="2020-05" db="EMBL/GenBank/DDBJ databases">
        <title>Frigoriglobus tundricola gen. nov., sp. nov., a psychrotolerant cellulolytic planctomycete of the family Gemmataceae with two divergent copies of 16S rRNA gene.</title>
        <authorList>
            <person name="Kulichevskaya I.S."/>
            <person name="Ivanova A.A."/>
            <person name="Naumoff D.G."/>
            <person name="Beletsky A.V."/>
            <person name="Rijpstra W.I.C."/>
            <person name="Sinninghe Damste J.S."/>
            <person name="Mardanov A.V."/>
            <person name="Ravin N.V."/>
            <person name="Dedysh S.N."/>
        </authorList>
    </citation>
    <scope>NUCLEOTIDE SEQUENCE [LARGE SCALE GENOMIC DNA]</scope>
    <source>
        <strain evidence="14">PL17</strain>
    </source>
</reference>
<feature type="binding site" evidence="5 9">
    <location>
        <position position="350"/>
    </location>
    <ligand>
        <name>substrate</name>
    </ligand>
</feature>
<feature type="compositionally biased region" description="Low complexity" evidence="12">
    <location>
        <begin position="466"/>
        <end position="476"/>
    </location>
</feature>
<feature type="binding site" evidence="5 10">
    <location>
        <position position="442"/>
    </location>
    <ligand>
        <name>Zn(2+)</name>
        <dbReference type="ChEBI" id="CHEBI:29105"/>
    </ligand>
</feature>
<comment type="cofactor">
    <cofactor evidence="5 10">
        <name>Zn(2+)</name>
        <dbReference type="ChEBI" id="CHEBI:29105"/>
    </cofactor>
    <text evidence="5 10">Binds 1 zinc ion per subunit.</text>
</comment>
<comment type="catalytic activity">
    <reaction evidence="5">
        <text>L-histidinol + 2 NAD(+) + H2O = L-histidine + 2 NADH + 3 H(+)</text>
        <dbReference type="Rhea" id="RHEA:20641"/>
        <dbReference type="ChEBI" id="CHEBI:15377"/>
        <dbReference type="ChEBI" id="CHEBI:15378"/>
        <dbReference type="ChEBI" id="CHEBI:57540"/>
        <dbReference type="ChEBI" id="CHEBI:57595"/>
        <dbReference type="ChEBI" id="CHEBI:57699"/>
        <dbReference type="ChEBI" id="CHEBI:57945"/>
        <dbReference type="EC" id="1.1.1.23"/>
    </reaction>
</comment>
<dbReference type="PIRSF" id="PIRSF000099">
    <property type="entry name" value="Histidinol_dh"/>
    <property type="match status" value="1"/>
</dbReference>
<dbReference type="GO" id="GO:0008270">
    <property type="term" value="F:zinc ion binding"/>
    <property type="evidence" value="ECO:0007669"/>
    <property type="project" value="UniProtKB-UniRule"/>
</dbReference>
<keyword evidence="5" id="KW-0368">Histidine biosynthesis</keyword>
<comment type="pathway">
    <text evidence="5">Amino-acid biosynthesis; L-histidine biosynthesis; L-histidine from 5-phospho-alpha-D-ribose 1-diphosphate: step 9/9.</text>
</comment>
<keyword evidence="14" id="KW-1185">Reference proteome</keyword>
<dbReference type="HAMAP" id="MF_01024">
    <property type="entry name" value="HisD"/>
    <property type="match status" value="1"/>
</dbReference>
<protein>
    <recommendedName>
        <fullName evidence="5">Histidinol dehydrogenase</fullName>
        <shortName evidence="5">HDH</shortName>
        <ecNumber evidence="5">1.1.1.23</ecNumber>
    </recommendedName>
</protein>
<evidence type="ECO:0000256" key="7">
    <source>
        <dbReference type="PIRSR" id="PIRSR000099-1"/>
    </source>
</evidence>
<dbReference type="Gene3D" id="1.20.5.1300">
    <property type="match status" value="1"/>
</dbReference>
<dbReference type="AlphaFoldDB" id="A0A6M5Z4N9"/>
<dbReference type="PRINTS" id="PR00083">
    <property type="entry name" value="HOLDHDRGNASE"/>
</dbReference>
<feature type="binding site" evidence="5 10">
    <location>
        <position position="282"/>
    </location>
    <ligand>
        <name>Zn(2+)</name>
        <dbReference type="ChEBI" id="CHEBI:29105"/>
    </ligand>
</feature>
<evidence type="ECO:0000256" key="6">
    <source>
        <dbReference type="PIRNR" id="PIRNR000099"/>
    </source>
</evidence>
<feature type="binding site" evidence="5 9">
    <location>
        <position position="282"/>
    </location>
    <ligand>
        <name>substrate</name>
    </ligand>
</feature>
<dbReference type="PANTHER" id="PTHR21256">
    <property type="entry name" value="HISTIDINOL DEHYDROGENASE HDH"/>
    <property type="match status" value="1"/>
</dbReference>
<evidence type="ECO:0000313" key="14">
    <source>
        <dbReference type="Proteomes" id="UP000503447"/>
    </source>
</evidence>
<dbReference type="SUPFAM" id="SSF53720">
    <property type="entry name" value="ALDH-like"/>
    <property type="match status" value="1"/>
</dbReference>
<feature type="active site" description="Proton acceptor" evidence="5 7">
    <location>
        <position position="349"/>
    </location>
</feature>
<evidence type="ECO:0000313" key="13">
    <source>
        <dbReference type="EMBL" id="QJX00695.1"/>
    </source>
</evidence>
<dbReference type="GO" id="GO:0004399">
    <property type="term" value="F:histidinol dehydrogenase activity"/>
    <property type="evidence" value="ECO:0007669"/>
    <property type="project" value="UniProtKB-UniRule"/>
</dbReference>
<keyword evidence="5 8" id="KW-0520">NAD</keyword>
<evidence type="ECO:0000256" key="2">
    <source>
        <dbReference type="ARBA" id="ARBA00022723"/>
    </source>
</evidence>
<evidence type="ECO:0000256" key="8">
    <source>
        <dbReference type="PIRSR" id="PIRSR000099-2"/>
    </source>
</evidence>
<dbReference type="GO" id="GO:0005829">
    <property type="term" value="C:cytosol"/>
    <property type="evidence" value="ECO:0007669"/>
    <property type="project" value="TreeGrafter"/>
</dbReference>
<proteinExistence type="inferred from homology"/>
<feature type="binding site" evidence="5 8">
    <location>
        <position position="214"/>
    </location>
    <ligand>
        <name>NAD(+)</name>
        <dbReference type="ChEBI" id="CHEBI:57540"/>
    </ligand>
</feature>
<feature type="binding site" evidence="5 10">
    <location>
        <position position="383"/>
    </location>
    <ligand>
        <name>Zn(2+)</name>
        <dbReference type="ChEBI" id="CHEBI:29105"/>
    </ligand>
</feature>
<dbReference type="FunFam" id="3.40.50.1980:FF:000026">
    <property type="entry name" value="Histidinol dehydrogenase"/>
    <property type="match status" value="1"/>
</dbReference>
<comment type="similarity">
    <text evidence="1 5 6 11">Belongs to the histidinol dehydrogenase family.</text>
</comment>
<feature type="binding site" evidence="5 9">
    <location>
        <position position="383"/>
    </location>
    <ligand>
        <name>substrate</name>
    </ligand>
</feature>
<dbReference type="FunFam" id="3.40.50.1980:FF:000001">
    <property type="entry name" value="Histidinol dehydrogenase"/>
    <property type="match status" value="1"/>
</dbReference>
<dbReference type="UniPathway" id="UPA00031">
    <property type="reaction ID" value="UER00014"/>
</dbReference>
<evidence type="ECO:0000256" key="5">
    <source>
        <dbReference type="HAMAP-Rule" id="MF_01024"/>
    </source>
</evidence>
<dbReference type="EMBL" id="CP053452">
    <property type="protein sequence ID" value="QJX00695.1"/>
    <property type="molecule type" value="Genomic_DNA"/>
</dbReference>
<gene>
    <name evidence="5" type="primary">hisD</name>
    <name evidence="13" type="ORF">FTUN_8327</name>
</gene>
<feature type="active site" description="Proton acceptor" evidence="5 7">
    <location>
        <position position="350"/>
    </location>
</feature>
<organism evidence="13 14">
    <name type="scientific">Frigoriglobus tundricola</name>
    <dbReference type="NCBI Taxonomy" id="2774151"/>
    <lineage>
        <taxon>Bacteria</taxon>
        <taxon>Pseudomonadati</taxon>
        <taxon>Planctomycetota</taxon>
        <taxon>Planctomycetia</taxon>
        <taxon>Gemmatales</taxon>
        <taxon>Gemmataceae</taxon>
        <taxon>Frigoriglobus</taxon>
    </lineage>
</organism>
<evidence type="ECO:0000256" key="9">
    <source>
        <dbReference type="PIRSR" id="PIRSR000099-3"/>
    </source>
</evidence>
<dbReference type="PROSITE" id="PS00611">
    <property type="entry name" value="HISOL_DEHYDROGENASE"/>
    <property type="match status" value="1"/>
</dbReference>
<dbReference type="InterPro" id="IPR001692">
    <property type="entry name" value="Histidinol_DH_CS"/>
</dbReference>
<keyword evidence="5" id="KW-0028">Amino-acid biosynthesis</keyword>
<feature type="binding site" evidence="5 9">
    <location>
        <position position="442"/>
    </location>
    <ligand>
        <name>substrate</name>
    </ligand>
</feature>
<feature type="binding site" evidence="5 8">
    <location>
        <position position="237"/>
    </location>
    <ligand>
        <name>NAD(+)</name>
        <dbReference type="ChEBI" id="CHEBI:57540"/>
    </ligand>
</feature>
<feature type="binding site" evidence="5 10">
    <location>
        <position position="285"/>
    </location>
    <ligand>
        <name>Zn(2+)</name>
        <dbReference type="ChEBI" id="CHEBI:29105"/>
    </ligand>
</feature>
<evidence type="ECO:0000256" key="11">
    <source>
        <dbReference type="RuleBase" id="RU004175"/>
    </source>
</evidence>
<keyword evidence="3 5" id="KW-0862">Zinc</keyword>
<dbReference type="Gene3D" id="3.40.50.1980">
    <property type="entry name" value="Nitrogenase molybdenum iron protein domain"/>
    <property type="match status" value="2"/>
</dbReference>
<name>A0A6M5Z4N9_9BACT</name>
<dbReference type="Pfam" id="PF00815">
    <property type="entry name" value="Histidinol_dh"/>
    <property type="match status" value="1"/>
</dbReference>
<evidence type="ECO:0000256" key="4">
    <source>
        <dbReference type="ARBA" id="ARBA00023002"/>
    </source>
</evidence>
<evidence type="ECO:0000256" key="3">
    <source>
        <dbReference type="ARBA" id="ARBA00022833"/>
    </source>
</evidence>
<dbReference type="PANTHER" id="PTHR21256:SF2">
    <property type="entry name" value="HISTIDINE BIOSYNTHESIS TRIFUNCTIONAL PROTEIN"/>
    <property type="match status" value="1"/>
</dbReference>
<dbReference type="GO" id="GO:0051287">
    <property type="term" value="F:NAD binding"/>
    <property type="evidence" value="ECO:0007669"/>
    <property type="project" value="InterPro"/>
</dbReference>
<feature type="binding site" evidence="5 9">
    <location>
        <position position="437"/>
    </location>
    <ligand>
        <name>substrate</name>
    </ligand>
</feature>
<evidence type="ECO:0000256" key="10">
    <source>
        <dbReference type="PIRSR" id="PIRSR000099-4"/>
    </source>
</evidence>
<accession>A0A6M5Z4N9</accession>
<dbReference type="RefSeq" id="WP_171475392.1">
    <property type="nucleotide sequence ID" value="NZ_CP053452.2"/>
</dbReference>